<sequence>MLMAHPAVLTKLIEEYTALSKLDAHNGGPEVRQRLEDVAYTLCVSTGTRDIDAALVAARHRLPGARPEDDSLLDAHTVPAARASEAVDGQREVQQADVVASRG</sequence>
<accession>A0ABU3QQU8</accession>
<reference evidence="2 3" key="1">
    <citation type="submission" date="2023-09" db="EMBL/GenBank/DDBJ databases">
        <title>Streptomyces sp. nov.: A antagonism against Alternaria gaisen Producing Streptochlin, Isolated from Tamarix root soil.</title>
        <authorList>
            <person name="Chen Y."/>
        </authorList>
    </citation>
    <scope>NUCLEOTIDE SEQUENCE [LARGE SCALE GENOMIC DNA]</scope>
    <source>
        <strain evidence="2 3">TRM76323</strain>
    </source>
</reference>
<dbReference type="InterPro" id="IPR033457">
    <property type="entry name" value="DUF5133"/>
</dbReference>
<evidence type="ECO:0000256" key="1">
    <source>
        <dbReference type="SAM" id="MobiDB-lite"/>
    </source>
</evidence>
<feature type="region of interest" description="Disordered" evidence="1">
    <location>
        <begin position="81"/>
        <end position="103"/>
    </location>
</feature>
<comment type="caution">
    <text evidence="2">The sequence shown here is derived from an EMBL/GenBank/DDBJ whole genome shotgun (WGS) entry which is preliminary data.</text>
</comment>
<proteinExistence type="predicted"/>
<protein>
    <submittedName>
        <fullName evidence="2">DUF5133 domain-containing protein</fullName>
    </submittedName>
</protein>
<keyword evidence="3" id="KW-1185">Reference proteome</keyword>
<organism evidence="2 3">
    <name type="scientific">Streptomyces tamarix</name>
    <dbReference type="NCBI Taxonomy" id="3078565"/>
    <lineage>
        <taxon>Bacteria</taxon>
        <taxon>Bacillati</taxon>
        <taxon>Actinomycetota</taxon>
        <taxon>Actinomycetes</taxon>
        <taxon>Kitasatosporales</taxon>
        <taxon>Streptomycetaceae</taxon>
        <taxon>Streptomyces</taxon>
    </lineage>
</organism>
<evidence type="ECO:0000313" key="3">
    <source>
        <dbReference type="Proteomes" id="UP001250181"/>
    </source>
</evidence>
<dbReference type="Pfam" id="PF17196">
    <property type="entry name" value="DUF5133"/>
    <property type="match status" value="1"/>
</dbReference>
<name>A0ABU3QQU8_9ACTN</name>
<dbReference type="EMBL" id="JAWCTQ010000036">
    <property type="protein sequence ID" value="MDT9685155.1"/>
    <property type="molecule type" value="Genomic_DNA"/>
</dbReference>
<dbReference type="RefSeq" id="WP_315880199.1">
    <property type="nucleotide sequence ID" value="NZ_JAWCTQ010000036.1"/>
</dbReference>
<evidence type="ECO:0000313" key="2">
    <source>
        <dbReference type="EMBL" id="MDT9685155.1"/>
    </source>
</evidence>
<gene>
    <name evidence="2" type="ORF">RND61_24285</name>
</gene>
<dbReference type="Proteomes" id="UP001250181">
    <property type="component" value="Unassembled WGS sequence"/>
</dbReference>